<keyword evidence="1" id="KW-0175">Coiled coil</keyword>
<evidence type="ECO:0000259" key="2">
    <source>
        <dbReference type="Pfam" id="PF01973"/>
    </source>
</evidence>
<feature type="coiled-coil region" evidence="1">
    <location>
        <begin position="459"/>
        <end position="515"/>
    </location>
</feature>
<name>A0A554XNB5_9BURK</name>
<dbReference type="PANTHER" id="PTHR41786">
    <property type="entry name" value="MOTILITY ACCESSORY FACTOR MAF"/>
    <property type="match status" value="1"/>
</dbReference>
<dbReference type="PANTHER" id="PTHR41786:SF1">
    <property type="entry name" value="6-HYDROXYMETHYLPTERIN DIPHOSPHOKINASE MPTE-LIKE DOMAIN-CONTAINING PROTEIN"/>
    <property type="match status" value="1"/>
</dbReference>
<dbReference type="Pfam" id="PF13428">
    <property type="entry name" value="TPR_14"/>
    <property type="match status" value="1"/>
</dbReference>
<dbReference type="InterPro" id="IPR011990">
    <property type="entry name" value="TPR-like_helical_dom_sf"/>
</dbReference>
<sequence>MSAQTLSAISNDSAPSSQAAPLQWRVNRFGEQTLEAVNGVTFDKLGVTPTLEEAFRGELRSEDTLYIVAGSDSGHLIRHVLREAAPAGTRYLFVEPPQVHAALRAVGLLDALPPHVRCATTDDWMEAASDLRLADYLFIDRVEVVFSLAARSAEAPDHTQLGWTLREAVASLHWRTVGLRGNETFIACQLANAVDNVQPAGIWRGRLKGRTGVLLAGGPSLDTALDWVRQHRERLVVLAVSRISRRLLQVGLEPDFVFSVDPTEMSYEISRDMLRFGPAVVFVHQYHVNPRLLAQWPHSSYYLGSLLPWSSPLNPPEPLHGVGPTVTNTALQFAGELGLNRVILAGVDLCFTPEGYTHAEGSNERKAGPRFDLTNLEVETNDGRRASTTADFAAAIDTLAQQARQLRDRGIRLVNPSPGAARVEAVDYVPWVELGLDDAERGETIPPPDPQAFTNGQRLRHTERVARDMQRRIDELGQLEDRLRHARKVTDKLFAEDGTIRNRNLRLRLERFEAELDAEHPDLSRLIKQCSLHALLRGMKAVRDVETLDAREAQDALRGYYDAFLDGARRLRGWIEHAMVKIRRRRHEYAGSWSLNQLGVEWAKHGEPGRIQGWLVRNGPLPADTPMPLRSVIEGLQQALQRDLDATDGAHLRRARSHGDLRAARVRLEQLFVQHNADGVRNTLAGLNRVQDAKAAAPYIALARGLLAELEGRPDEALGHYDRVLQAPDRTLWKLALVRIANWALEHGEATMAEQALQCLADLQPGYRMQYGDFLAATGHIDRAIDVYERHLTEHPSDKDAMVRLARLMVNAGAHEAARMMADHLTRLPGGEALAASIHRWADASLCPPGGKT</sequence>
<dbReference type="Proteomes" id="UP000316388">
    <property type="component" value="Unassembled WGS sequence"/>
</dbReference>
<comment type="caution">
    <text evidence="3">The sequence shown here is derived from an EMBL/GenBank/DDBJ whole genome shotgun (WGS) entry which is preliminary data.</text>
</comment>
<dbReference type="SUPFAM" id="SSF48452">
    <property type="entry name" value="TPR-like"/>
    <property type="match status" value="1"/>
</dbReference>
<evidence type="ECO:0000313" key="3">
    <source>
        <dbReference type="EMBL" id="TSE37309.1"/>
    </source>
</evidence>
<dbReference type="EMBL" id="VJOO01000008">
    <property type="protein sequence ID" value="TSE37309.1"/>
    <property type="molecule type" value="Genomic_DNA"/>
</dbReference>
<accession>A0A554XNB5</accession>
<feature type="domain" description="6-hydroxymethylpterin diphosphokinase MptE-like" evidence="2">
    <location>
        <begin position="189"/>
        <end position="352"/>
    </location>
</feature>
<dbReference type="Gene3D" id="1.25.40.10">
    <property type="entry name" value="Tetratricopeptide repeat domain"/>
    <property type="match status" value="1"/>
</dbReference>
<evidence type="ECO:0000313" key="4">
    <source>
        <dbReference type="Proteomes" id="UP000316388"/>
    </source>
</evidence>
<organism evidence="3 4">
    <name type="scientific">Tepidimonas fonticaldi</name>
    <dbReference type="NCBI Taxonomy" id="1101373"/>
    <lineage>
        <taxon>Bacteria</taxon>
        <taxon>Pseudomonadati</taxon>
        <taxon>Pseudomonadota</taxon>
        <taxon>Betaproteobacteria</taxon>
        <taxon>Burkholderiales</taxon>
        <taxon>Tepidimonas</taxon>
    </lineage>
</organism>
<evidence type="ECO:0000256" key="1">
    <source>
        <dbReference type="SAM" id="Coils"/>
    </source>
</evidence>
<dbReference type="AlphaFoldDB" id="A0A554XNB5"/>
<dbReference type="InterPro" id="IPR002826">
    <property type="entry name" value="MptE-like"/>
</dbReference>
<proteinExistence type="predicted"/>
<dbReference type="RefSeq" id="WP_143968776.1">
    <property type="nucleotide sequence ID" value="NZ_VJOO01000008.1"/>
</dbReference>
<dbReference type="Pfam" id="PF01973">
    <property type="entry name" value="MptE-like"/>
    <property type="match status" value="1"/>
</dbReference>
<reference evidence="3 4" key="1">
    <citation type="submission" date="2019-07" db="EMBL/GenBank/DDBJ databases">
        <title>Tepidimonas fonticaldi AT-A2 draft genome.</title>
        <authorList>
            <person name="Da Costa M.S."/>
            <person name="Froufe H.J.C."/>
            <person name="Egas C."/>
            <person name="Albuquerque L."/>
        </authorList>
    </citation>
    <scope>NUCLEOTIDE SEQUENCE [LARGE SCALE GENOMIC DNA]</scope>
    <source>
        <strain evidence="3 4">AT-A2</strain>
    </source>
</reference>
<protein>
    <recommendedName>
        <fullName evidence="2">6-hydroxymethylpterin diphosphokinase MptE-like domain-containing protein</fullName>
    </recommendedName>
</protein>
<gene>
    <name evidence="3" type="ORF">Tfont_01217</name>
</gene>